<dbReference type="EMBL" id="JBEAFC010000008">
    <property type="protein sequence ID" value="KAL1543995.1"/>
    <property type="molecule type" value="Genomic_DNA"/>
</dbReference>
<sequence length="322" mass="35201">MSSGGNTHWCHQCSQPVRPRGRNLVCPHCDGGFIQELAEVMGAHAGDGSGLGFMAPPQDPRFGIMDAFAALMRHRMIGRDPNFDVRGRPAMLSERSVGIGPRPPGQLLILHGQSPVAVDPFDFFFSDGHGVGQRRADFDDIFMGHGLQELIEQLSMNDRRGPPPAPRSAIDAMPTIKISQRHLNTDAHCPVCQDKFELGTRARQMPCDHIYHSDCIVPWLVEHNSCPVCRVELPPLGSANARSNLNQRAANTNSSGGGGGSGSSSSSRRDSNSQTQGRWNPFSFLWPSNSSNQNTQRHSGTEGNSAAAPNEEHGRMRWPFDY</sequence>
<comment type="caution">
    <text evidence="11">The sequence shown here is derived from an EMBL/GenBank/DDBJ whole genome shotgun (WGS) entry which is preliminary data.</text>
</comment>
<evidence type="ECO:0000313" key="11">
    <source>
        <dbReference type="EMBL" id="KAL1543995.1"/>
    </source>
</evidence>
<dbReference type="SMART" id="SM00184">
    <property type="entry name" value="RING"/>
    <property type="match status" value="1"/>
</dbReference>
<feature type="compositionally biased region" description="Polar residues" evidence="9">
    <location>
        <begin position="286"/>
        <end position="304"/>
    </location>
</feature>
<accession>A0ABD1GJV5</accession>
<dbReference type="InterPro" id="IPR013083">
    <property type="entry name" value="Znf_RING/FYVE/PHD"/>
</dbReference>
<dbReference type="PANTHER" id="PTHR15710">
    <property type="entry name" value="E3 UBIQUITIN-PROTEIN LIGASE PRAJA"/>
    <property type="match status" value="1"/>
</dbReference>
<keyword evidence="12" id="KW-1185">Reference proteome</keyword>
<dbReference type="SUPFAM" id="SSF57850">
    <property type="entry name" value="RING/U-box"/>
    <property type="match status" value="1"/>
</dbReference>
<keyword evidence="5 8" id="KW-0863">Zinc-finger</keyword>
<feature type="domain" description="RING-type" evidence="10">
    <location>
        <begin position="189"/>
        <end position="230"/>
    </location>
</feature>
<feature type="compositionally biased region" description="Basic and acidic residues" evidence="9">
    <location>
        <begin position="310"/>
        <end position="322"/>
    </location>
</feature>
<keyword evidence="6" id="KW-0833">Ubl conjugation pathway</keyword>
<evidence type="ECO:0000313" key="12">
    <source>
        <dbReference type="Proteomes" id="UP001567538"/>
    </source>
</evidence>
<evidence type="ECO:0000256" key="3">
    <source>
        <dbReference type="ARBA" id="ARBA00022679"/>
    </source>
</evidence>
<dbReference type="PROSITE" id="PS50089">
    <property type="entry name" value="ZF_RING_2"/>
    <property type="match status" value="1"/>
</dbReference>
<dbReference type="AlphaFoldDB" id="A0ABD1GJV5"/>
<evidence type="ECO:0000256" key="8">
    <source>
        <dbReference type="PROSITE-ProRule" id="PRU00175"/>
    </source>
</evidence>
<keyword evidence="11" id="KW-0012">Acyltransferase</keyword>
<evidence type="ECO:0000256" key="1">
    <source>
        <dbReference type="ARBA" id="ARBA00000900"/>
    </source>
</evidence>
<evidence type="ECO:0000256" key="9">
    <source>
        <dbReference type="SAM" id="MobiDB-lite"/>
    </source>
</evidence>
<comment type="catalytic activity">
    <reaction evidence="1">
        <text>S-ubiquitinyl-[E2 ubiquitin-conjugating enzyme]-L-cysteine + [acceptor protein]-L-lysine = [E2 ubiquitin-conjugating enzyme]-L-cysteine + N(6)-ubiquitinyl-[acceptor protein]-L-lysine.</text>
        <dbReference type="EC" id="2.3.2.27"/>
    </reaction>
</comment>
<dbReference type="Pfam" id="PF14369">
    <property type="entry name" value="Zn_ribbon_19"/>
    <property type="match status" value="1"/>
</dbReference>
<dbReference type="InterPro" id="IPR001841">
    <property type="entry name" value="Znf_RING"/>
</dbReference>
<keyword evidence="4" id="KW-0479">Metal-binding</keyword>
<reference evidence="11 12" key="1">
    <citation type="submission" date="2024-06" db="EMBL/GenBank/DDBJ databases">
        <title>A chromosome level genome sequence of Diviner's sage (Salvia divinorum).</title>
        <authorList>
            <person name="Ford S.A."/>
            <person name="Ro D.-K."/>
            <person name="Ness R.W."/>
            <person name="Phillips M.A."/>
        </authorList>
    </citation>
    <scope>NUCLEOTIDE SEQUENCE [LARGE SCALE GENOMIC DNA]</scope>
    <source>
        <strain evidence="11">SAF-2024a</strain>
        <tissue evidence="11">Leaf</tissue>
    </source>
</reference>
<gene>
    <name evidence="11" type="ORF">AAHA92_20904</name>
</gene>
<dbReference type="CDD" id="cd16667">
    <property type="entry name" value="RING-H2_RNF126-like"/>
    <property type="match status" value="1"/>
</dbReference>
<name>A0ABD1GJV5_SALDI</name>
<dbReference type="InterPro" id="IPR039525">
    <property type="entry name" value="RNF126-like_zinc-ribbon"/>
</dbReference>
<proteinExistence type="predicted"/>
<evidence type="ECO:0000256" key="7">
    <source>
        <dbReference type="ARBA" id="ARBA00022833"/>
    </source>
</evidence>
<dbReference type="FunFam" id="3.30.40.10:FF:000022">
    <property type="entry name" value="E3 ubiquitin-protein ligase RING1-like"/>
    <property type="match status" value="1"/>
</dbReference>
<dbReference type="GO" id="GO:0061630">
    <property type="term" value="F:ubiquitin protein ligase activity"/>
    <property type="evidence" value="ECO:0007669"/>
    <property type="project" value="UniProtKB-EC"/>
</dbReference>
<evidence type="ECO:0000256" key="6">
    <source>
        <dbReference type="ARBA" id="ARBA00022786"/>
    </source>
</evidence>
<dbReference type="Pfam" id="PF13639">
    <property type="entry name" value="zf-RING_2"/>
    <property type="match status" value="1"/>
</dbReference>
<evidence type="ECO:0000259" key="10">
    <source>
        <dbReference type="PROSITE" id="PS50089"/>
    </source>
</evidence>
<dbReference type="PANTHER" id="PTHR15710:SF34">
    <property type="entry name" value="E3 UBIQUITIN-PROTEIN LIGASE RHC1A-RELATED"/>
    <property type="match status" value="1"/>
</dbReference>
<feature type="region of interest" description="Disordered" evidence="9">
    <location>
        <begin position="248"/>
        <end position="322"/>
    </location>
</feature>
<evidence type="ECO:0000256" key="2">
    <source>
        <dbReference type="ARBA" id="ARBA00012483"/>
    </source>
</evidence>
<evidence type="ECO:0000256" key="4">
    <source>
        <dbReference type="ARBA" id="ARBA00022723"/>
    </source>
</evidence>
<keyword evidence="7" id="KW-0862">Zinc</keyword>
<dbReference type="Gene3D" id="3.30.40.10">
    <property type="entry name" value="Zinc/RING finger domain, C3HC4 (zinc finger)"/>
    <property type="match status" value="1"/>
</dbReference>
<keyword evidence="3 11" id="KW-0808">Transferase</keyword>
<dbReference type="EC" id="2.3.2.27" evidence="2"/>
<organism evidence="11 12">
    <name type="scientific">Salvia divinorum</name>
    <name type="common">Maria pastora</name>
    <name type="synonym">Diviner's sage</name>
    <dbReference type="NCBI Taxonomy" id="28513"/>
    <lineage>
        <taxon>Eukaryota</taxon>
        <taxon>Viridiplantae</taxon>
        <taxon>Streptophyta</taxon>
        <taxon>Embryophyta</taxon>
        <taxon>Tracheophyta</taxon>
        <taxon>Spermatophyta</taxon>
        <taxon>Magnoliopsida</taxon>
        <taxon>eudicotyledons</taxon>
        <taxon>Gunneridae</taxon>
        <taxon>Pentapetalae</taxon>
        <taxon>asterids</taxon>
        <taxon>lamiids</taxon>
        <taxon>Lamiales</taxon>
        <taxon>Lamiaceae</taxon>
        <taxon>Nepetoideae</taxon>
        <taxon>Mentheae</taxon>
        <taxon>Salviinae</taxon>
        <taxon>Salvia</taxon>
        <taxon>Salvia subgen. Calosphace</taxon>
    </lineage>
</organism>
<dbReference type="GO" id="GO:0008270">
    <property type="term" value="F:zinc ion binding"/>
    <property type="evidence" value="ECO:0007669"/>
    <property type="project" value="UniProtKB-KW"/>
</dbReference>
<evidence type="ECO:0000256" key="5">
    <source>
        <dbReference type="ARBA" id="ARBA00022771"/>
    </source>
</evidence>
<protein>
    <recommendedName>
        <fullName evidence="2">RING-type E3 ubiquitin transferase</fullName>
        <ecNumber evidence="2">2.3.2.27</ecNumber>
    </recommendedName>
</protein>
<dbReference type="Proteomes" id="UP001567538">
    <property type="component" value="Unassembled WGS sequence"/>
</dbReference>